<dbReference type="InterPro" id="IPR014718">
    <property type="entry name" value="GH-type_carb-bd"/>
</dbReference>
<reference evidence="4" key="1">
    <citation type="journal article" date="2018" name="Mol. Biol. Evol.">
        <title>Broad Genomic Sampling Reveals a Smut Pathogenic Ancestry of the Fungal Clade Ustilaginomycotina.</title>
        <authorList>
            <person name="Kijpornyongpan T."/>
            <person name="Mondo S.J."/>
            <person name="Barry K."/>
            <person name="Sandor L."/>
            <person name="Lee J."/>
            <person name="Lipzen A."/>
            <person name="Pangilinan J."/>
            <person name="LaButti K."/>
            <person name="Hainaut M."/>
            <person name="Henrissat B."/>
            <person name="Grigoriev I.V."/>
            <person name="Spatafora J.W."/>
            <person name="Aime M.C."/>
        </authorList>
    </citation>
    <scope>NUCLEOTIDE SEQUENCE [LARGE SCALE GENOMIC DNA]</scope>
    <source>
        <strain evidence="4">MCA 4198</strain>
    </source>
</reference>
<dbReference type="Pfam" id="PF17678">
    <property type="entry name" value="Glyco_hydro_92N"/>
    <property type="match status" value="1"/>
</dbReference>
<feature type="signal peptide" evidence="1">
    <location>
        <begin position="1"/>
        <end position="20"/>
    </location>
</feature>
<dbReference type="PANTHER" id="PTHR12143">
    <property type="entry name" value="PEPTIDE N-GLYCANASE PNGASE -RELATED"/>
    <property type="match status" value="1"/>
</dbReference>
<dbReference type="FunFam" id="1.20.1050.60:FF:000002">
    <property type="entry name" value="Glycosyl hydrolase family 92"/>
    <property type="match status" value="1"/>
</dbReference>
<organism evidence="4 5">
    <name type="scientific">Acaromyces ingoldii</name>
    <dbReference type="NCBI Taxonomy" id="215250"/>
    <lineage>
        <taxon>Eukaryota</taxon>
        <taxon>Fungi</taxon>
        <taxon>Dikarya</taxon>
        <taxon>Basidiomycota</taxon>
        <taxon>Ustilaginomycotina</taxon>
        <taxon>Exobasidiomycetes</taxon>
        <taxon>Exobasidiales</taxon>
        <taxon>Cryptobasidiaceae</taxon>
        <taxon>Acaromyces</taxon>
    </lineage>
</organism>
<dbReference type="SUPFAM" id="SSF48208">
    <property type="entry name" value="Six-hairpin glycosidases"/>
    <property type="match status" value="1"/>
</dbReference>
<dbReference type="Gene3D" id="2.70.98.10">
    <property type="match status" value="1"/>
</dbReference>
<evidence type="ECO:0000313" key="5">
    <source>
        <dbReference type="Proteomes" id="UP000245768"/>
    </source>
</evidence>
<dbReference type="GeneID" id="37046820"/>
<feature type="chain" id="PRO_5016423080" description="Glycoside hydrolase family 92 protein" evidence="1">
    <location>
        <begin position="21"/>
        <end position="835"/>
    </location>
</feature>
<feature type="domain" description="Glycosyl hydrolase family 92 N-terminal" evidence="3">
    <location>
        <begin position="25"/>
        <end position="300"/>
    </location>
</feature>
<proteinExistence type="predicted"/>
<accession>A0A316YSC7</accession>
<dbReference type="RefSeq" id="XP_025379658.1">
    <property type="nucleotide sequence ID" value="XM_025524904.1"/>
</dbReference>
<dbReference type="GO" id="GO:0030246">
    <property type="term" value="F:carbohydrate binding"/>
    <property type="evidence" value="ECO:0007669"/>
    <property type="project" value="InterPro"/>
</dbReference>
<dbReference type="GO" id="GO:0006516">
    <property type="term" value="P:glycoprotein catabolic process"/>
    <property type="evidence" value="ECO:0007669"/>
    <property type="project" value="TreeGrafter"/>
</dbReference>
<protein>
    <recommendedName>
        <fullName evidence="6">Glycoside hydrolase family 92 protein</fullName>
    </recommendedName>
</protein>
<dbReference type="NCBIfam" id="TIGR01180">
    <property type="entry name" value="aman2_put"/>
    <property type="match status" value="1"/>
</dbReference>
<dbReference type="Pfam" id="PF07971">
    <property type="entry name" value="Glyco_hydro_92"/>
    <property type="match status" value="1"/>
</dbReference>
<dbReference type="STRING" id="215250.A0A316YSC7"/>
<gene>
    <name evidence="4" type="ORF">FA10DRAFT_300942</name>
</gene>
<dbReference type="AlphaFoldDB" id="A0A316YSC7"/>
<dbReference type="Gene3D" id="1.20.1610.10">
    <property type="entry name" value="alpha-1,2-mannosidases domains"/>
    <property type="match status" value="1"/>
</dbReference>
<dbReference type="Gene3D" id="1.20.1050.60">
    <property type="entry name" value="alpha-1,2-mannosidase"/>
    <property type="match status" value="1"/>
</dbReference>
<evidence type="ECO:0000256" key="1">
    <source>
        <dbReference type="SAM" id="SignalP"/>
    </source>
</evidence>
<dbReference type="Gene3D" id="3.30.2080.10">
    <property type="entry name" value="GH92 mannosidase domain"/>
    <property type="match status" value="1"/>
</dbReference>
<dbReference type="InParanoid" id="A0A316YSC7"/>
<dbReference type="InterPro" id="IPR008928">
    <property type="entry name" value="6-hairpin_glycosidase_sf"/>
</dbReference>
<dbReference type="GO" id="GO:0005975">
    <property type="term" value="P:carbohydrate metabolic process"/>
    <property type="evidence" value="ECO:0007669"/>
    <property type="project" value="InterPro"/>
</dbReference>
<sequence>MMLFAVLLSLVLAVVGRAQARLVDYADPMVGTAGPMQGSNIAGGNTFPGATRPWGMVKLGIDTSYQGLPAGYAVDVNSGYSAWGNVTGISMMHVTGTGGTPTYGLVHQMPLTGDVASSINLADNTTYGSNRSQSDDRAAPGFFYAKLDSGIGINLTASGHAGIARYSFDGQACRQRHVLVDLAHVLPANSSFDYTQKFVEGQLDVDRHGYRGFATYSGGWSQAPAHKIHFCARFSQESQSSQTFSYSYDAFHAPSTSPKPKDYRSLRAYAGSGQAIGALFGWGGETDEESCTLESRIGISYDSAARACRYIDEELPWTTSFSDAVKEAQQDWEREVLSTVEVHDDKKNATLARMLYSALYHSALMPTDKSGDESPPHWPRNVDNFDDHYTIWDTFQTTMPLYHLLFTSTYSRVLQGLVNAFKYDGFLPTGRSAQTNGRVQGGTHADMVLADAYLKSRHSAGQSSGGEIRGVDWEAAWKAMVNDAEVEPVHNVDPVSTDGATKEGRGALDEYLRYGYVTPNHTRSISRSLEYSYNDAAIFLAGRAMSRDPEELKRLKLRARADWWQNIWDRNLTASFGDAGNFSAFPAPRLASGQFNVSGFDPLNCAAGCGWNDYQYESVSAEGSFASAPHDTARVVELMGGPATFLKRLDAHFLSGLRQASASANNDVGTAIYQPGNEPGFLLPVAYHFVPGNAWRSVARIRNIVDQFYTDTAQGYPGNTDAGAIPSWLTFHLIGLYPLTPLPIYLLTAPRFSKLRLNLFRFTSSASSLEIVSHNLTATSFFPQEVRLDGRPLTRSWISHDELRSAKRLEFFMADQPSAWDKDGEKIPSLSLGTL</sequence>
<dbReference type="EMBL" id="KZ819635">
    <property type="protein sequence ID" value="PWN92460.1"/>
    <property type="molecule type" value="Genomic_DNA"/>
</dbReference>
<evidence type="ECO:0000259" key="2">
    <source>
        <dbReference type="Pfam" id="PF07971"/>
    </source>
</evidence>
<dbReference type="InterPro" id="IPR012939">
    <property type="entry name" value="Glyco_hydro_92"/>
</dbReference>
<feature type="domain" description="Glycosyl hydrolase family 92" evidence="2">
    <location>
        <begin position="307"/>
        <end position="814"/>
    </location>
</feature>
<dbReference type="InterPro" id="IPR041371">
    <property type="entry name" value="GH92_N"/>
</dbReference>
<evidence type="ECO:0000313" key="4">
    <source>
        <dbReference type="EMBL" id="PWN92460.1"/>
    </source>
</evidence>
<dbReference type="GO" id="GO:0005634">
    <property type="term" value="C:nucleus"/>
    <property type="evidence" value="ECO:0007669"/>
    <property type="project" value="TreeGrafter"/>
</dbReference>
<evidence type="ECO:0000259" key="3">
    <source>
        <dbReference type="Pfam" id="PF17678"/>
    </source>
</evidence>
<dbReference type="InterPro" id="IPR050883">
    <property type="entry name" value="PNGase"/>
</dbReference>
<name>A0A316YSC7_9BASI</name>
<dbReference type="PANTHER" id="PTHR12143:SF44">
    <property type="entry name" value="GLYCOSYL HYDROLASE FAMILY 92 DOMAIN-CONTAINING PROTEIN"/>
    <property type="match status" value="1"/>
</dbReference>
<dbReference type="OrthoDB" id="449263at2759"/>
<keyword evidence="5" id="KW-1185">Reference proteome</keyword>
<dbReference type="InterPro" id="IPR005887">
    <property type="entry name" value="GH92_a_mannosidase_put"/>
</dbReference>
<keyword evidence="1" id="KW-0732">Signal</keyword>
<dbReference type="GO" id="GO:0005829">
    <property type="term" value="C:cytosol"/>
    <property type="evidence" value="ECO:0007669"/>
    <property type="project" value="TreeGrafter"/>
</dbReference>
<dbReference type="Proteomes" id="UP000245768">
    <property type="component" value="Unassembled WGS sequence"/>
</dbReference>
<evidence type="ECO:0008006" key="6">
    <source>
        <dbReference type="Google" id="ProtNLM"/>
    </source>
</evidence>
<dbReference type="GO" id="GO:0000224">
    <property type="term" value="F:peptide-N4-(N-acetyl-beta-glucosaminyl)asparagine amidase activity"/>
    <property type="evidence" value="ECO:0007669"/>
    <property type="project" value="TreeGrafter"/>
</dbReference>